<dbReference type="InterPro" id="IPR011009">
    <property type="entry name" value="Kinase-like_dom_sf"/>
</dbReference>
<dbReference type="Proteomes" id="UP001295684">
    <property type="component" value="Unassembled WGS sequence"/>
</dbReference>
<dbReference type="Gene3D" id="1.10.510.10">
    <property type="entry name" value="Transferase(Phosphotransferase) domain 1"/>
    <property type="match status" value="1"/>
</dbReference>
<feature type="compositionally biased region" description="Polar residues" evidence="9">
    <location>
        <begin position="397"/>
        <end position="429"/>
    </location>
</feature>
<dbReference type="EMBL" id="CAMPGE010027930">
    <property type="protein sequence ID" value="CAI2385506.1"/>
    <property type="molecule type" value="Genomic_DNA"/>
</dbReference>
<dbReference type="GO" id="GO:0004693">
    <property type="term" value="F:cyclin-dependent protein serine/threonine kinase activity"/>
    <property type="evidence" value="ECO:0007669"/>
    <property type="project" value="UniProtKB-EC"/>
</dbReference>
<evidence type="ECO:0000313" key="11">
    <source>
        <dbReference type="EMBL" id="CAI2385506.1"/>
    </source>
</evidence>
<sequence>MNKYEVLGIVNEGAYGIVYKAKNKENGDVVAIKKFKETDEDDIVKKTTLREVKVLRMIKHPNVVQLKEAFKRKGRLFLVFEYCEKNLLEVIEDKPQGLSPEEIKRFIYELLKAIEFCHRHGVIHRDIKPENLLIDGTQDILKLCDFGFARTMTNKNKNKLTDYVATRWYRSPELLLGSSYGAPVDIWAIGCIMGEITDGDPLFPGDSEIDQLYQIQKIIGKLTPDQEEQFAKNPRFIGLKFPELKTPETLEKHYIGKMAKNAIDLMGGMLRMDPKARYSAIDALSHSYFDTVRDSEVEELIESHKEKLVKQVEDQQKRLKESNSRTKDHSKRRTSTEKSSSKTRTNPYSLPLGTSPPQFKKKKNTQKFHKEKKASNSIKNLRKGRSSSKDNHHRRNGPTNSYDSNAYPRNTRNKRNMPNNDSLRENQSMSNYIPSSFSGLYLNSTNTKNETTEYDYEIGGEFGQKGVMAASTLLDNSMGLPSQVYGTGDLKNSLSTSVSGILSKATLQAKDMRKDNSSRKIPSLSPTGRSDENKTSFKSYHSSLINKAMSQSKIRKLFENISNENSHLQSINETLPPRHDQSSSYYEEEKSQKSFRGNKSRKRGSLKTRENTERRAIQRFKQTQPKQSFKKKNESQMSIVEFSRGRMSGQNEYNYEIPDSQNTSQMKSEDYRHTGGQYPFL</sequence>
<evidence type="ECO:0000256" key="6">
    <source>
        <dbReference type="ARBA" id="ARBA00022840"/>
    </source>
</evidence>
<protein>
    <recommendedName>
        <fullName evidence="1">cyclin-dependent kinase</fullName>
        <ecNumber evidence="1">2.7.11.22</ecNumber>
    </recommendedName>
</protein>
<evidence type="ECO:0000256" key="7">
    <source>
        <dbReference type="ARBA" id="ARBA00047811"/>
    </source>
</evidence>
<comment type="caution">
    <text evidence="11">The sequence shown here is derived from an EMBL/GenBank/DDBJ whole genome shotgun (WGS) entry which is preliminary data.</text>
</comment>
<dbReference type="PANTHER" id="PTHR24055">
    <property type="entry name" value="MITOGEN-ACTIVATED PROTEIN KINASE"/>
    <property type="match status" value="1"/>
</dbReference>
<dbReference type="GO" id="GO:0005524">
    <property type="term" value="F:ATP binding"/>
    <property type="evidence" value="ECO:0007669"/>
    <property type="project" value="UniProtKB-KW"/>
</dbReference>
<accession>A0AAD2DAN3</accession>
<reference evidence="11" key="1">
    <citation type="submission" date="2023-07" db="EMBL/GenBank/DDBJ databases">
        <authorList>
            <consortium name="AG Swart"/>
            <person name="Singh M."/>
            <person name="Singh A."/>
            <person name="Seah K."/>
            <person name="Emmerich C."/>
        </authorList>
    </citation>
    <scope>NUCLEOTIDE SEQUENCE</scope>
    <source>
        <strain evidence="11">DP1</strain>
    </source>
</reference>
<name>A0AAD2DAN3_EUPCR</name>
<feature type="compositionally biased region" description="Basic and acidic residues" evidence="9">
    <location>
        <begin position="311"/>
        <end position="327"/>
    </location>
</feature>
<keyword evidence="2" id="KW-0723">Serine/threonine-protein kinase</keyword>
<dbReference type="PROSITE" id="PS50011">
    <property type="entry name" value="PROTEIN_KINASE_DOM"/>
    <property type="match status" value="1"/>
</dbReference>
<feature type="compositionally biased region" description="Polar residues" evidence="9">
    <location>
        <begin position="650"/>
        <end position="666"/>
    </location>
</feature>
<organism evidence="11 12">
    <name type="scientific">Euplotes crassus</name>
    <dbReference type="NCBI Taxonomy" id="5936"/>
    <lineage>
        <taxon>Eukaryota</taxon>
        <taxon>Sar</taxon>
        <taxon>Alveolata</taxon>
        <taxon>Ciliophora</taxon>
        <taxon>Intramacronucleata</taxon>
        <taxon>Spirotrichea</taxon>
        <taxon>Hypotrichia</taxon>
        <taxon>Euplotida</taxon>
        <taxon>Euplotidae</taxon>
        <taxon>Moneuplotes</taxon>
    </lineage>
</organism>
<evidence type="ECO:0000256" key="3">
    <source>
        <dbReference type="ARBA" id="ARBA00022679"/>
    </source>
</evidence>
<gene>
    <name evidence="11" type="ORF">ECRASSUSDP1_LOCUS27076</name>
</gene>
<feature type="compositionally biased region" description="Basic residues" evidence="9">
    <location>
        <begin position="380"/>
        <end position="396"/>
    </location>
</feature>
<proteinExistence type="predicted"/>
<keyword evidence="4" id="KW-0547">Nucleotide-binding</keyword>
<feature type="region of interest" description="Disordered" evidence="9">
    <location>
        <begin position="311"/>
        <end position="429"/>
    </location>
</feature>
<evidence type="ECO:0000313" key="12">
    <source>
        <dbReference type="Proteomes" id="UP001295684"/>
    </source>
</evidence>
<dbReference type="SMART" id="SM00220">
    <property type="entry name" value="S_TKc"/>
    <property type="match status" value="1"/>
</dbReference>
<keyword evidence="5" id="KW-0418">Kinase</keyword>
<keyword evidence="12" id="KW-1185">Reference proteome</keyword>
<feature type="region of interest" description="Disordered" evidence="9">
    <location>
        <begin position="568"/>
        <end position="638"/>
    </location>
</feature>
<dbReference type="Pfam" id="PF00069">
    <property type="entry name" value="Pkinase"/>
    <property type="match status" value="1"/>
</dbReference>
<evidence type="ECO:0000256" key="5">
    <source>
        <dbReference type="ARBA" id="ARBA00022777"/>
    </source>
</evidence>
<feature type="region of interest" description="Disordered" evidence="9">
    <location>
        <begin position="508"/>
        <end position="535"/>
    </location>
</feature>
<dbReference type="AlphaFoldDB" id="A0AAD2DAN3"/>
<dbReference type="InterPro" id="IPR008271">
    <property type="entry name" value="Ser/Thr_kinase_AS"/>
</dbReference>
<keyword evidence="3" id="KW-0808">Transferase</keyword>
<evidence type="ECO:0000259" key="10">
    <source>
        <dbReference type="PROSITE" id="PS50011"/>
    </source>
</evidence>
<dbReference type="FunFam" id="3.30.200.20:FF:000049">
    <property type="entry name" value="cyclin-dependent kinase-like 1 isoform X1"/>
    <property type="match status" value="1"/>
</dbReference>
<dbReference type="SUPFAM" id="SSF56112">
    <property type="entry name" value="Protein kinase-like (PK-like)"/>
    <property type="match status" value="1"/>
</dbReference>
<feature type="compositionally biased region" description="Basic and acidic residues" evidence="9">
    <location>
        <begin position="607"/>
        <end position="616"/>
    </location>
</feature>
<feature type="compositionally biased region" description="Basic and acidic residues" evidence="9">
    <location>
        <begin position="576"/>
        <end position="592"/>
    </location>
</feature>
<feature type="compositionally biased region" description="Basic residues" evidence="9">
    <location>
        <begin position="359"/>
        <end position="372"/>
    </location>
</feature>
<feature type="region of interest" description="Disordered" evidence="9">
    <location>
        <begin position="650"/>
        <end position="681"/>
    </location>
</feature>
<keyword evidence="6" id="KW-0067">ATP-binding</keyword>
<evidence type="ECO:0000256" key="1">
    <source>
        <dbReference type="ARBA" id="ARBA00012425"/>
    </source>
</evidence>
<dbReference type="FunFam" id="1.10.510.10:FF:000624">
    <property type="entry name" value="Mitogen-activated protein kinase"/>
    <property type="match status" value="1"/>
</dbReference>
<feature type="domain" description="Protein kinase" evidence="10">
    <location>
        <begin position="4"/>
        <end position="289"/>
    </location>
</feature>
<dbReference type="PROSITE" id="PS00108">
    <property type="entry name" value="PROTEIN_KINASE_ST"/>
    <property type="match status" value="1"/>
</dbReference>
<evidence type="ECO:0000256" key="2">
    <source>
        <dbReference type="ARBA" id="ARBA00022527"/>
    </source>
</evidence>
<dbReference type="InterPro" id="IPR050117">
    <property type="entry name" value="MAPK"/>
</dbReference>
<dbReference type="Gene3D" id="3.30.200.20">
    <property type="entry name" value="Phosphorylase Kinase, domain 1"/>
    <property type="match status" value="1"/>
</dbReference>
<evidence type="ECO:0000256" key="4">
    <source>
        <dbReference type="ARBA" id="ARBA00022741"/>
    </source>
</evidence>
<feature type="compositionally biased region" description="Basic residues" evidence="9">
    <location>
        <begin position="596"/>
        <end position="606"/>
    </location>
</feature>
<comment type="catalytic activity">
    <reaction evidence="7">
        <text>L-threonyl-[protein] + ATP = O-phospho-L-threonyl-[protein] + ADP + H(+)</text>
        <dbReference type="Rhea" id="RHEA:46608"/>
        <dbReference type="Rhea" id="RHEA-COMP:11060"/>
        <dbReference type="Rhea" id="RHEA-COMP:11605"/>
        <dbReference type="ChEBI" id="CHEBI:15378"/>
        <dbReference type="ChEBI" id="CHEBI:30013"/>
        <dbReference type="ChEBI" id="CHEBI:30616"/>
        <dbReference type="ChEBI" id="CHEBI:61977"/>
        <dbReference type="ChEBI" id="CHEBI:456216"/>
        <dbReference type="EC" id="2.7.11.22"/>
    </reaction>
</comment>
<dbReference type="InterPro" id="IPR000719">
    <property type="entry name" value="Prot_kinase_dom"/>
</dbReference>
<evidence type="ECO:0000256" key="8">
    <source>
        <dbReference type="ARBA" id="ARBA00048367"/>
    </source>
</evidence>
<evidence type="ECO:0000256" key="9">
    <source>
        <dbReference type="SAM" id="MobiDB-lite"/>
    </source>
</evidence>
<dbReference type="CDD" id="cd07833">
    <property type="entry name" value="STKc_CDKL"/>
    <property type="match status" value="1"/>
</dbReference>
<dbReference type="EC" id="2.7.11.22" evidence="1"/>
<comment type="catalytic activity">
    <reaction evidence="8">
        <text>L-seryl-[protein] + ATP = O-phospho-L-seryl-[protein] + ADP + H(+)</text>
        <dbReference type="Rhea" id="RHEA:17989"/>
        <dbReference type="Rhea" id="RHEA-COMP:9863"/>
        <dbReference type="Rhea" id="RHEA-COMP:11604"/>
        <dbReference type="ChEBI" id="CHEBI:15378"/>
        <dbReference type="ChEBI" id="CHEBI:29999"/>
        <dbReference type="ChEBI" id="CHEBI:30616"/>
        <dbReference type="ChEBI" id="CHEBI:83421"/>
        <dbReference type="ChEBI" id="CHEBI:456216"/>
        <dbReference type="EC" id="2.7.11.22"/>
    </reaction>
</comment>